<comment type="caution">
    <text evidence="6">The sequence shown here is derived from an EMBL/GenBank/DDBJ whole genome shotgun (WGS) entry which is preliminary data.</text>
</comment>
<feature type="transmembrane region" description="Helical" evidence="5">
    <location>
        <begin position="397"/>
        <end position="414"/>
    </location>
</feature>
<feature type="transmembrane region" description="Helical" evidence="5">
    <location>
        <begin position="243"/>
        <end position="265"/>
    </location>
</feature>
<keyword evidence="3 5" id="KW-1133">Transmembrane helix</keyword>
<feature type="transmembrane region" description="Helical" evidence="5">
    <location>
        <begin position="57"/>
        <end position="78"/>
    </location>
</feature>
<keyword evidence="7" id="KW-1185">Reference proteome</keyword>
<dbReference type="Proteomes" id="UP000651010">
    <property type="component" value="Unassembled WGS sequence"/>
</dbReference>
<feature type="transmembrane region" description="Helical" evidence="5">
    <location>
        <begin position="285"/>
        <end position="310"/>
    </location>
</feature>
<protein>
    <submittedName>
        <fullName evidence="6">APC family permease</fullName>
    </submittedName>
</protein>
<sequence>MQHPQTTRSARDGHFHRSIGLFSATAINMTQMCGIGPFITIPIMLATMGGPQAVLGWIAGAILAVADGMVWAELGAAMPGSGGTYVYLREAFQYRTGKLMPFLFIWTVLLTIPLLMSTGIIGMVEYLEFFFPHMGWWPVHLVSVAATGLVTLLLYRRIESIRTITIALWVIMLLSVIGVTAAGFSDFHASYAFSYPHGMFGGHFFIGLGAGLILGIYDYLGYSTTAYMGDELRNPGRTMPGSIIVSVIAMMCVYLALNISVLGVAPWQDIAKSQSVASLVVERSWGHTAAALMTVLIIITAFASVFAGLLGGSRVPFQAAHEKVFLSVFGKLHTKHGFPHVALLTMGVVTAIGTFFDLTEVINMLLAASIIVQSVAQIAALAVLRRRQPMLERPYKQWLYPVPCAIALLGWIYVYVSASVLSLLLSGAWIVAGLVVFAIWAKVNRSWPFAPVEIREAYLENH</sequence>
<dbReference type="InterPro" id="IPR050598">
    <property type="entry name" value="AminoAcid_Transporter"/>
</dbReference>
<dbReference type="Pfam" id="PF13520">
    <property type="entry name" value="AA_permease_2"/>
    <property type="match status" value="1"/>
</dbReference>
<evidence type="ECO:0000256" key="3">
    <source>
        <dbReference type="ARBA" id="ARBA00022989"/>
    </source>
</evidence>
<dbReference type="PIRSF" id="PIRSF006060">
    <property type="entry name" value="AA_transporter"/>
    <property type="match status" value="1"/>
</dbReference>
<gene>
    <name evidence="6" type="ORF">IGX34_15515</name>
</gene>
<feature type="transmembrane region" description="Helical" evidence="5">
    <location>
        <begin position="362"/>
        <end position="385"/>
    </location>
</feature>
<feature type="transmembrane region" description="Helical" evidence="5">
    <location>
        <begin position="21"/>
        <end position="45"/>
    </location>
</feature>
<feature type="transmembrane region" description="Helical" evidence="5">
    <location>
        <begin position="166"/>
        <end position="184"/>
    </location>
</feature>
<comment type="subcellular location">
    <subcellularLocation>
        <location evidence="1">Membrane</location>
        <topology evidence="1">Multi-pass membrane protein</topology>
    </subcellularLocation>
</comment>
<feature type="transmembrane region" description="Helical" evidence="5">
    <location>
        <begin position="337"/>
        <end position="356"/>
    </location>
</feature>
<dbReference type="InterPro" id="IPR002293">
    <property type="entry name" value="AA/rel_permease1"/>
</dbReference>
<organism evidence="6 7">
    <name type="scientific">Dyella acidiphila</name>
    <dbReference type="NCBI Taxonomy" id="2775866"/>
    <lineage>
        <taxon>Bacteria</taxon>
        <taxon>Pseudomonadati</taxon>
        <taxon>Pseudomonadota</taxon>
        <taxon>Gammaproteobacteria</taxon>
        <taxon>Lysobacterales</taxon>
        <taxon>Rhodanobacteraceae</taxon>
        <taxon>Dyella</taxon>
    </lineage>
</organism>
<dbReference type="PANTHER" id="PTHR11785">
    <property type="entry name" value="AMINO ACID TRANSPORTER"/>
    <property type="match status" value="1"/>
</dbReference>
<evidence type="ECO:0000313" key="7">
    <source>
        <dbReference type="Proteomes" id="UP000651010"/>
    </source>
</evidence>
<feature type="transmembrane region" description="Helical" evidence="5">
    <location>
        <begin position="136"/>
        <end position="154"/>
    </location>
</feature>
<feature type="transmembrane region" description="Helical" evidence="5">
    <location>
        <begin position="99"/>
        <end position="124"/>
    </location>
</feature>
<reference evidence="6 7" key="1">
    <citation type="submission" date="2020-09" db="EMBL/GenBank/DDBJ databases">
        <title>Dyella sp. 7MK23 isolated from forest soil.</title>
        <authorList>
            <person name="Fu J."/>
        </authorList>
    </citation>
    <scope>NUCLEOTIDE SEQUENCE [LARGE SCALE GENOMIC DNA]</scope>
    <source>
        <strain evidence="6 7">7MK23</strain>
    </source>
</reference>
<keyword evidence="4 5" id="KW-0472">Membrane</keyword>
<dbReference type="RefSeq" id="WP_192556638.1">
    <property type="nucleotide sequence ID" value="NZ_JACZZA010000010.1"/>
</dbReference>
<evidence type="ECO:0000256" key="1">
    <source>
        <dbReference type="ARBA" id="ARBA00004141"/>
    </source>
</evidence>
<dbReference type="PANTHER" id="PTHR11785:SF512">
    <property type="entry name" value="SOBREMESA, ISOFORM B"/>
    <property type="match status" value="1"/>
</dbReference>
<evidence type="ECO:0000256" key="2">
    <source>
        <dbReference type="ARBA" id="ARBA00022692"/>
    </source>
</evidence>
<dbReference type="EMBL" id="JACZZA010000010">
    <property type="protein sequence ID" value="MBE1161790.1"/>
    <property type="molecule type" value="Genomic_DNA"/>
</dbReference>
<dbReference type="Gene3D" id="1.20.1740.10">
    <property type="entry name" value="Amino acid/polyamine transporter I"/>
    <property type="match status" value="1"/>
</dbReference>
<keyword evidence="2 5" id="KW-0812">Transmembrane</keyword>
<feature type="transmembrane region" description="Helical" evidence="5">
    <location>
        <begin position="204"/>
        <end position="222"/>
    </location>
</feature>
<evidence type="ECO:0000313" key="6">
    <source>
        <dbReference type="EMBL" id="MBE1161790.1"/>
    </source>
</evidence>
<evidence type="ECO:0000256" key="5">
    <source>
        <dbReference type="SAM" id="Phobius"/>
    </source>
</evidence>
<name>A0ABR9GCL7_9GAMM</name>
<proteinExistence type="predicted"/>
<evidence type="ECO:0000256" key="4">
    <source>
        <dbReference type="ARBA" id="ARBA00023136"/>
    </source>
</evidence>
<feature type="transmembrane region" description="Helical" evidence="5">
    <location>
        <begin position="420"/>
        <end position="441"/>
    </location>
</feature>
<accession>A0ABR9GCL7</accession>